<protein>
    <recommendedName>
        <fullName evidence="9">C2H2-type domain-containing protein</fullName>
    </recommendedName>
</protein>
<dbReference type="PANTHER" id="PTHR24388:SF54">
    <property type="entry name" value="PROTEIN ESCARGOT"/>
    <property type="match status" value="1"/>
</dbReference>
<feature type="domain" description="C2H2-type" evidence="9">
    <location>
        <begin position="128"/>
        <end position="157"/>
    </location>
</feature>
<feature type="domain" description="C2H2-type" evidence="9">
    <location>
        <begin position="98"/>
        <end position="125"/>
    </location>
</feature>
<feature type="domain" description="C2H2-type" evidence="9">
    <location>
        <begin position="158"/>
        <end position="188"/>
    </location>
</feature>
<evidence type="ECO:0000256" key="3">
    <source>
        <dbReference type="ARBA" id="ARBA00022737"/>
    </source>
</evidence>
<sequence length="485" mass="54963">MAASTSIIVLRKRKRAEKNHDNLVLHLSSSPSPSYDPFSASESEFEVEKYPFASSSTADVQRKRRKQYACTLEGCNKIYSKPSRLAEHQRSHTGDRPFICAVCDKRYLRESHLQAHSRSHLPSSAKPFVCEEAECGKRFWTAQHLHVHSELHKGEKPYQCNEPGCGLAFAKHHQLRDHMCSVHAPPGTKPYRCEHSGCAKSFSTSQKLRAHLKTHDEKRYTCIQDSCLASQPFFATWTALQHHMRTAHPPTCPHPECNGKVFTAQKGLRAHLRIHEQQNVETELCAAEPQSDAETDNERPRKRRRGGEVGRDWLCDVPGCGKDFKSKKALTTHNNISHLGRRDFVCPHESCSRAFGYKHLLQRHLAKLHPTEVAAVLVDPVTEDVEDHVETSDAFDIDDITGVTYGVRAKERMQSTRALQCPHPDLQPFLGSIHQALPAGNAKCEYVFSRAYDLRRHLRAIHCLDVEKEIVDEWVRAARNAKAST</sequence>
<dbReference type="EMBL" id="OZ037944">
    <property type="protein sequence ID" value="CAL1696060.1"/>
    <property type="molecule type" value="Genomic_DNA"/>
</dbReference>
<keyword evidence="6" id="KW-0539">Nucleus</keyword>
<keyword evidence="5" id="KW-0862">Zinc</keyword>
<dbReference type="SMART" id="SM00355">
    <property type="entry name" value="ZnF_C2H2"/>
    <property type="match status" value="10"/>
</dbReference>
<keyword evidence="2" id="KW-0479">Metal-binding</keyword>
<dbReference type="Pfam" id="PF00096">
    <property type="entry name" value="zf-C2H2"/>
    <property type="match status" value="3"/>
</dbReference>
<dbReference type="PROSITE" id="PS50157">
    <property type="entry name" value="ZINC_FINGER_C2H2_2"/>
    <property type="match status" value="7"/>
</dbReference>
<dbReference type="Gene3D" id="3.30.160.60">
    <property type="entry name" value="Classic Zinc Finger"/>
    <property type="match status" value="8"/>
</dbReference>
<evidence type="ECO:0000256" key="1">
    <source>
        <dbReference type="ARBA" id="ARBA00004123"/>
    </source>
</evidence>
<evidence type="ECO:0000256" key="7">
    <source>
        <dbReference type="PROSITE-ProRule" id="PRU00042"/>
    </source>
</evidence>
<dbReference type="InterPro" id="IPR013087">
    <property type="entry name" value="Znf_C2H2_type"/>
</dbReference>
<feature type="region of interest" description="Disordered" evidence="8">
    <location>
        <begin position="281"/>
        <end position="306"/>
    </location>
</feature>
<dbReference type="Pfam" id="PF13912">
    <property type="entry name" value="zf-C2H2_6"/>
    <property type="match status" value="1"/>
</dbReference>
<comment type="subcellular location">
    <subcellularLocation>
        <location evidence="1">Nucleus</location>
    </subcellularLocation>
</comment>
<evidence type="ECO:0000313" key="10">
    <source>
        <dbReference type="EMBL" id="CAL1696060.1"/>
    </source>
</evidence>
<evidence type="ECO:0000313" key="11">
    <source>
        <dbReference type="Proteomes" id="UP001497453"/>
    </source>
</evidence>
<evidence type="ECO:0000256" key="6">
    <source>
        <dbReference type="ARBA" id="ARBA00023242"/>
    </source>
</evidence>
<evidence type="ECO:0000256" key="5">
    <source>
        <dbReference type="ARBA" id="ARBA00022833"/>
    </source>
</evidence>
<organism evidence="10 11">
    <name type="scientific">Somion occarium</name>
    <dbReference type="NCBI Taxonomy" id="3059160"/>
    <lineage>
        <taxon>Eukaryota</taxon>
        <taxon>Fungi</taxon>
        <taxon>Dikarya</taxon>
        <taxon>Basidiomycota</taxon>
        <taxon>Agaricomycotina</taxon>
        <taxon>Agaricomycetes</taxon>
        <taxon>Polyporales</taxon>
        <taxon>Cerrenaceae</taxon>
        <taxon>Somion</taxon>
    </lineage>
</organism>
<feature type="domain" description="C2H2-type" evidence="9">
    <location>
        <begin position="68"/>
        <end position="97"/>
    </location>
</feature>
<dbReference type="PANTHER" id="PTHR24388">
    <property type="entry name" value="ZINC FINGER PROTEIN"/>
    <property type="match status" value="1"/>
</dbReference>
<dbReference type="InterPro" id="IPR050527">
    <property type="entry name" value="Snail/Krueppel_Znf"/>
</dbReference>
<evidence type="ECO:0000259" key="9">
    <source>
        <dbReference type="PROSITE" id="PS50157"/>
    </source>
</evidence>
<gene>
    <name evidence="10" type="ORF">GFSPODELE1_LOCUS1019</name>
</gene>
<dbReference type="Proteomes" id="UP001497453">
    <property type="component" value="Chromosome 1"/>
</dbReference>
<feature type="domain" description="C2H2-type" evidence="9">
    <location>
        <begin position="313"/>
        <end position="343"/>
    </location>
</feature>
<feature type="domain" description="C2H2-type" evidence="9">
    <location>
        <begin position="191"/>
        <end position="220"/>
    </location>
</feature>
<proteinExistence type="predicted"/>
<dbReference type="PROSITE" id="PS00028">
    <property type="entry name" value="ZINC_FINGER_C2H2_1"/>
    <property type="match status" value="6"/>
</dbReference>
<keyword evidence="3" id="KW-0677">Repeat</keyword>
<name>A0ABP1CK73_9APHY</name>
<evidence type="ECO:0000256" key="8">
    <source>
        <dbReference type="SAM" id="MobiDB-lite"/>
    </source>
</evidence>
<reference evidence="11" key="1">
    <citation type="submission" date="2024-04" db="EMBL/GenBank/DDBJ databases">
        <authorList>
            <person name="Shaw F."/>
            <person name="Minotto A."/>
        </authorList>
    </citation>
    <scope>NUCLEOTIDE SEQUENCE [LARGE SCALE GENOMIC DNA]</scope>
</reference>
<keyword evidence="4 7" id="KW-0863">Zinc-finger</keyword>
<evidence type="ECO:0000256" key="4">
    <source>
        <dbReference type="ARBA" id="ARBA00022771"/>
    </source>
</evidence>
<dbReference type="SUPFAM" id="SSF57667">
    <property type="entry name" value="beta-beta-alpha zinc fingers"/>
    <property type="match status" value="4"/>
</dbReference>
<dbReference type="InterPro" id="IPR036236">
    <property type="entry name" value="Znf_C2H2_sf"/>
</dbReference>
<evidence type="ECO:0000256" key="2">
    <source>
        <dbReference type="ARBA" id="ARBA00022723"/>
    </source>
</evidence>
<accession>A0ABP1CK73</accession>
<keyword evidence="11" id="KW-1185">Reference proteome</keyword>
<feature type="domain" description="C2H2-type" evidence="9">
    <location>
        <begin position="344"/>
        <end position="374"/>
    </location>
</feature>